<dbReference type="RefSeq" id="WP_214237584.1">
    <property type="nucleotide sequence ID" value="NZ_JABBFR010000014.1"/>
</dbReference>
<dbReference type="InterPro" id="IPR036568">
    <property type="entry name" value="GGCT-like_sf"/>
</dbReference>
<reference evidence="2 3" key="1">
    <citation type="submission" date="2020-04" db="EMBL/GenBank/DDBJ databases">
        <title>Genome sequencing of Rosenbergiella species.</title>
        <authorList>
            <person name="Alvarez-Perez S."/>
            <person name="Lievens B."/>
        </authorList>
    </citation>
    <scope>NUCLEOTIDE SEQUENCE [LARGE SCALE GENOMIC DNA]</scope>
    <source>
        <strain evidence="2 3">S61</strain>
    </source>
</reference>
<dbReference type="EMBL" id="JABBFR010000014">
    <property type="protein sequence ID" value="MBT0724924.1"/>
    <property type="molecule type" value="Genomic_DNA"/>
</dbReference>
<organism evidence="2 3">
    <name type="scientific">Rosenbergiella gaditana</name>
    <dbReference type="NCBI Taxonomy" id="2726987"/>
    <lineage>
        <taxon>Bacteria</taxon>
        <taxon>Pseudomonadati</taxon>
        <taxon>Pseudomonadota</taxon>
        <taxon>Gammaproteobacteria</taxon>
        <taxon>Enterobacterales</taxon>
        <taxon>Erwiniaceae</taxon>
        <taxon>Rosenbergiella</taxon>
    </lineage>
</organism>
<dbReference type="Gene3D" id="3.10.490.10">
    <property type="entry name" value="Gamma-glutamyl cyclotransferase-like"/>
    <property type="match status" value="1"/>
</dbReference>
<comment type="caution">
    <text evidence="2">The sequence shown here is derived from an EMBL/GenBank/DDBJ whole genome shotgun (WGS) entry which is preliminary data.</text>
</comment>
<dbReference type="SUPFAM" id="SSF110857">
    <property type="entry name" value="Gamma-glutamyl cyclotransferase-like"/>
    <property type="match status" value="1"/>
</dbReference>
<accession>A0ABS5SXU7</accession>
<feature type="domain" description="Gamma-glutamylcyclotransferase AIG2-like" evidence="1">
    <location>
        <begin position="4"/>
        <end position="107"/>
    </location>
</feature>
<gene>
    <name evidence="2" type="ORF">HH682_10925</name>
</gene>
<proteinExistence type="predicted"/>
<keyword evidence="3" id="KW-1185">Reference proteome</keyword>
<evidence type="ECO:0000259" key="1">
    <source>
        <dbReference type="Pfam" id="PF06094"/>
    </source>
</evidence>
<dbReference type="InterPro" id="IPR009288">
    <property type="entry name" value="AIG2-like_dom"/>
</dbReference>
<dbReference type="CDD" id="cd06661">
    <property type="entry name" value="GGCT_like"/>
    <property type="match status" value="1"/>
</dbReference>
<sequence>MTPLFVYGTLQKGRENEHLLTRIGGKWVAATIRGTYYPRAWGLAADFPGVVLDEQGDKVAGYLFISPQLPHHWPELDEFEAGYDRVLTTATTAEGQQLDAWVYQVQPRSSTY</sequence>
<evidence type="ECO:0000313" key="3">
    <source>
        <dbReference type="Proteomes" id="UP000790096"/>
    </source>
</evidence>
<protein>
    <submittedName>
        <fullName evidence="2">Gamma-glutamylcyclotransferase</fullName>
    </submittedName>
</protein>
<name>A0ABS5SXU7_9GAMM</name>
<dbReference type="Proteomes" id="UP000790096">
    <property type="component" value="Unassembled WGS sequence"/>
</dbReference>
<dbReference type="InterPro" id="IPR013024">
    <property type="entry name" value="GGCT-like"/>
</dbReference>
<evidence type="ECO:0000313" key="2">
    <source>
        <dbReference type="EMBL" id="MBT0724924.1"/>
    </source>
</evidence>
<dbReference type="Pfam" id="PF06094">
    <property type="entry name" value="GGACT"/>
    <property type="match status" value="1"/>
</dbReference>